<dbReference type="Proteomes" id="UP000245956">
    <property type="component" value="Unassembled WGS sequence"/>
</dbReference>
<protein>
    <submittedName>
        <fullName evidence="3">Uncharacterized protein</fullName>
    </submittedName>
</protein>
<name>A0A2U3DUF7_PURLI</name>
<sequence>MTRRTRNKKKGLGIWYDVGGAMGKTLKQQQLRDGSLRRRSQQPLIHVNATAASSDNDFALSTLVLQSLPYNLKMTKSEIQTVTLSKNDTSAIQRSWIYHRGACGLVPEEYNLTIICEVTPFRHSGSGLNPEPKGPYALGAGEEWDLFRPCCPLNFSQVHGRTNNYFTEYDCIAKYCATNNVTLAENWGECVESAWATRLDEIKRNGTRINSTAFTASNRCEWIDYDLVKRMRDLESGAALHWAVGAFSILGPLALVSSMQFLG</sequence>
<reference evidence="2" key="3">
    <citation type="submission" date="2023-11" db="EMBL/GenBank/DDBJ databases">
        <authorList>
            <person name="Beijen E."/>
            <person name="Ohm R.A."/>
        </authorList>
    </citation>
    <scope>NUCLEOTIDE SEQUENCE</scope>
    <source>
        <strain evidence="2">CBS 150709</strain>
    </source>
</reference>
<keyword evidence="1" id="KW-0812">Transmembrane</keyword>
<feature type="transmembrane region" description="Helical" evidence="1">
    <location>
        <begin position="239"/>
        <end position="262"/>
    </location>
</feature>
<keyword evidence="1" id="KW-1133">Transmembrane helix</keyword>
<gene>
    <name evidence="3" type="ORF">PCL_05607</name>
    <name evidence="2" type="ORF">Purlil1_5616</name>
</gene>
<reference evidence="3 4" key="2">
    <citation type="journal article" date="2016" name="Front. Microbiol.">
        <title>Genome and transcriptome sequences reveal the specific parasitism of the nematophagous Purpureocillium lilacinum 36-1.</title>
        <authorList>
            <person name="Xie J."/>
            <person name="Li S."/>
            <person name="Mo C."/>
            <person name="Xiao X."/>
            <person name="Peng D."/>
            <person name="Wang G."/>
            <person name="Xiao Y."/>
        </authorList>
    </citation>
    <scope>NUCLEOTIDE SEQUENCE [LARGE SCALE GENOMIC DNA]</scope>
    <source>
        <strain evidence="3 4">36-1</strain>
    </source>
</reference>
<organism evidence="3 4">
    <name type="scientific">Purpureocillium lilacinum</name>
    <name type="common">Paecilomyces lilacinus</name>
    <dbReference type="NCBI Taxonomy" id="33203"/>
    <lineage>
        <taxon>Eukaryota</taxon>
        <taxon>Fungi</taxon>
        <taxon>Dikarya</taxon>
        <taxon>Ascomycota</taxon>
        <taxon>Pezizomycotina</taxon>
        <taxon>Sordariomycetes</taxon>
        <taxon>Hypocreomycetidae</taxon>
        <taxon>Hypocreales</taxon>
        <taxon>Ophiocordycipitaceae</taxon>
        <taxon>Purpureocillium</taxon>
    </lineage>
</organism>
<keyword evidence="1" id="KW-0472">Membrane</keyword>
<accession>A0A2U3DUF7</accession>
<dbReference type="EMBL" id="LCWV01000029">
    <property type="protein sequence ID" value="PWI65879.1"/>
    <property type="molecule type" value="Genomic_DNA"/>
</dbReference>
<evidence type="ECO:0000313" key="3">
    <source>
        <dbReference type="EMBL" id="PWI65879.1"/>
    </source>
</evidence>
<proteinExistence type="predicted"/>
<comment type="caution">
    <text evidence="3">The sequence shown here is derived from an EMBL/GenBank/DDBJ whole genome shotgun (WGS) entry which is preliminary data.</text>
</comment>
<dbReference type="Proteomes" id="UP001287286">
    <property type="component" value="Unassembled WGS sequence"/>
</dbReference>
<evidence type="ECO:0000313" key="2">
    <source>
        <dbReference type="EMBL" id="KAK4089990.1"/>
    </source>
</evidence>
<evidence type="ECO:0000313" key="5">
    <source>
        <dbReference type="Proteomes" id="UP001287286"/>
    </source>
</evidence>
<dbReference type="EMBL" id="JAWRVI010000017">
    <property type="protein sequence ID" value="KAK4089990.1"/>
    <property type="molecule type" value="Genomic_DNA"/>
</dbReference>
<keyword evidence="5" id="KW-1185">Reference proteome</keyword>
<dbReference type="AlphaFoldDB" id="A0A2U3DUF7"/>
<evidence type="ECO:0000256" key="1">
    <source>
        <dbReference type="SAM" id="Phobius"/>
    </source>
</evidence>
<reference evidence="2 5" key="4">
    <citation type="journal article" date="2024" name="Microbiol. Resour. Announc.">
        <title>Genome annotations for the ascomycete fungi Trichoderma harzianum, Trichoderma aggressivum, and Purpureocillium lilacinum.</title>
        <authorList>
            <person name="Beijen E.P.W."/>
            <person name="Ohm R.A."/>
        </authorList>
    </citation>
    <scope>NUCLEOTIDE SEQUENCE [LARGE SCALE GENOMIC DNA]</scope>
    <source>
        <strain evidence="2 5">CBS 150709</strain>
    </source>
</reference>
<evidence type="ECO:0000313" key="4">
    <source>
        <dbReference type="Proteomes" id="UP000245956"/>
    </source>
</evidence>
<reference evidence="3" key="1">
    <citation type="submission" date="2015-05" db="EMBL/GenBank/DDBJ databases">
        <authorList>
            <person name="Wang D.B."/>
            <person name="Wang M."/>
        </authorList>
    </citation>
    <scope>NUCLEOTIDE SEQUENCE</scope>
    <source>
        <strain evidence="3">36-1</strain>
    </source>
</reference>